<protein>
    <recommendedName>
        <fullName evidence="6">SpoVT-AbrB domain-containing protein</fullName>
    </recommendedName>
</protein>
<accession>A0A0F3RTP6</accession>
<dbReference type="Proteomes" id="UP000033491">
    <property type="component" value="Unassembled WGS sequence"/>
</dbReference>
<dbReference type="EMBL" id="BJZI01000001">
    <property type="protein sequence ID" value="GEO65583.1"/>
    <property type="molecule type" value="Genomic_DNA"/>
</dbReference>
<dbReference type="PATRIC" id="fig|216463.3.peg.2358"/>
<dbReference type="EMBL" id="JZCR01000006">
    <property type="protein sequence ID" value="KJW13393.1"/>
    <property type="molecule type" value="Genomic_DNA"/>
</dbReference>
<reference evidence="3 4" key="1">
    <citation type="submission" date="2015-03" db="EMBL/GenBank/DDBJ databases">
        <authorList>
            <person name="Zheng J."/>
            <person name="Ganezle M."/>
        </authorList>
    </citation>
    <scope>NUCLEOTIDE SEQUENCE [LARGE SCALE GENOMIC DNA]</scope>
    <source>
        <strain evidence="3 4">LP38</strain>
    </source>
</reference>
<gene>
    <name evidence="2" type="ORF">LSP04_00020</name>
    <name evidence="3" type="ORF">VC81_02705</name>
</gene>
<reference evidence="2 5" key="2">
    <citation type="submission" date="2019-07" db="EMBL/GenBank/DDBJ databases">
        <title>Whole genome shotgun sequence of Lactobacillus spicheri NBRC 107155.</title>
        <authorList>
            <person name="Hosoyama A."/>
            <person name="Uohara A."/>
            <person name="Ohji S."/>
            <person name="Ichikawa N."/>
        </authorList>
    </citation>
    <scope>NUCLEOTIDE SEQUENCE [LARGE SCALE GENOMIC DNA]</scope>
    <source>
        <strain evidence="2 5">NBRC 107155</strain>
    </source>
</reference>
<dbReference type="Proteomes" id="UP000321691">
    <property type="component" value="Unassembled WGS sequence"/>
</dbReference>
<evidence type="ECO:0008006" key="6">
    <source>
        <dbReference type="Google" id="ProtNLM"/>
    </source>
</evidence>
<sequence length="87" mass="9209">MTDITTDQLTTIVALEASLGLAIPPAIAQRLGLQAGMHVVFTPTANGFSVTTRPTLDPGFHQPLTPSTTDQPGPLEILRRSEESLAD</sequence>
<organism evidence="3 4">
    <name type="scientific">Levilactobacillus spicheri</name>
    <dbReference type="NCBI Taxonomy" id="216463"/>
    <lineage>
        <taxon>Bacteria</taxon>
        <taxon>Bacillati</taxon>
        <taxon>Bacillota</taxon>
        <taxon>Bacilli</taxon>
        <taxon>Lactobacillales</taxon>
        <taxon>Lactobacillaceae</taxon>
        <taxon>Levilactobacillus</taxon>
    </lineage>
</organism>
<dbReference type="AlphaFoldDB" id="A0A0F3RTP6"/>
<evidence type="ECO:0000313" key="3">
    <source>
        <dbReference type="EMBL" id="KJW13393.1"/>
    </source>
</evidence>
<feature type="compositionally biased region" description="Basic and acidic residues" evidence="1">
    <location>
        <begin position="77"/>
        <end position="87"/>
    </location>
</feature>
<proteinExistence type="predicted"/>
<comment type="caution">
    <text evidence="3">The sequence shown here is derived from an EMBL/GenBank/DDBJ whole genome shotgun (WGS) entry which is preliminary data.</text>
</comment>
<keyword evidence="5" id="KW-1185">Reference proteome</keyword>
<dbReference type="RefSeq" id="WP_045806620.1">
    <property type="nucleotide sequence ID" value="NZ_BJZI01000001.1"/>
</dbReference>
<evidence type="ECO:0000313" key="5">
    <source>
        <dbReference type="Proteomes" id="UP000321691"/>
    </source>
</evidence>
<evidence type="ECO:0000256" key="1">
    <source>
        <dbReference type="SAM" id="MobiDB-lite"/>
    </source>
</evidence>
<name>A0A0F3RTP6_9LACO</name>
<feature type="region of interest" description="Disordered" evidence="1">
    <location>
        <begin position="52"/>
        <end position="87"/>
    </location>
</feature>
<evidence type="ECO:0000313" key="4">
    <source>
        <dbReference type="Proteomes" id="UP000033491"/>
    </source>
</evidence>
<evidence type="ECO:0000313" key="2">
    <source>
        <dbReference type="EMBL" id="GEO65583.1"/>
    </source>
</evidence>